<dbReference type="NCBIfam" id="NF005754">
    <property type="entry name" value="PRK07578.1"/>
    <property type="match status" value="1"/>
</dbReference>
<dbReference type="RefSeq" id="WP_004746491.1">
    <property type="nucleotide sequence ID" value="NZ_AFWI01000172.1"/>
</dbReference>
<evidence type="ECO:0000313" key="5">
    <source>
        <dbReference type="Proteomes" id="UP000003836"/>
    </source>
</evidence>
<dbReference type="GO" id="GO:0016491">
    <property type="term" value="F:oxidoreductase activity"/>
    <property type="evidence" value="ECO:0007669"/>
    <property type="project" value="UniProtKB-KW"/>
</dbReference>
<dbReference type="AlphaFoldDB" id="F9T9H4"/>
<dbReference type="eggNOG" id="COG1028">
    <property type="taxonomic scope" value="Bacteria"/>
</dbReference>
<dbReference type="Proteomes" id="UP000030071">
    <property type="component" value="Chromosome 2"/>
</dbReference>
<name>F9T9H4_9VIBR</name>
<reference evidence="3 6" key="3">
    <citation type="submission" date="2014-08" db="EMBL/GenBank/DDBJ databases">
        <title>First Complete Genome Sequence of the Shellfish Pathogen Vibrio tubiashii.</title>
        <authorList>
            <person name="Richards G.P."/>
            <person name="Needleman D.S."/>
            <person name="Watson M.A."/>
            <person name="Bono J.L."/>
        </authorList>
    </citation>
    <scope>NUCLEOTIDE SEQUENCE [LARGE SCALE GENOMIC DNA]</scope>
    <source>
        <strain evidence="3 6">ATCC 19109</strain>
    </source>
</reference>
<dbReference type="PATRIC" id="fig|1051646.9.peg.3111"/>
<dbReference type="PANTHER" id="PTHR43477">
    <property type="entry name" value="DIHYDROANTICAPSIN 7-DEHYDROGENASE"/>
    <property type="match status" value="1"/>
</dbReference>
<reference evidence="4" key="1">
    <citation type="submission" date="2011-08" db="EMBL/GenBank/DDBJ databases">
        <authorList>
            <person name="Hoffman M."/>
            <person name="Strain E.A."/>
            <person name="Brown E."/>
            <person name="Allard M.W."/>
        </authorList>
    </citation>
    <scope>NUCLEOTIDE SEQUENCE</scope>
    <source>
        <strain evidence="4">ATCC 19109</strain>
    </source>
</reference>
<proteinExistence type="inferred from homology"/>
<dbReference type="Proteomes" id="UP000003836">
    <property type="component" value="Unassembled WGS sequence"/>
</dbReference>
<dbReference type="STRING" id="1051646.IX91_16015"/>
<dbReference type="KEGG" id="vtu:IX91_16015"/>
<dbReference type="InterPro" id="IPR036291">
    <property type="entry name" value="NAD(P)-bd_dom_sf"/>
</dbReference>
<evidence type="ECO:0000256" key="1">
    <source>
        <dbReference type="ARBA" id="ARBA00006484"/>
    </source>
</evidence>
<dbReference type="CDD" id="cd11731">
    <property type="entry name" value="Lin1944_like_SDR_c"/>
    <property type="match status" value="1"/>
</dbReference>
<dbReference type="SUPFAM" id="SSF51735">
    <property type="entry name" value="NAD(P)-binding Rossmann-fold domains"/>
    <property type="match status" value="1"/>
</dbReference>
<dbReference type="EMBL" id="CP009355">
    <property type="protein sequence ID" value="AIW15603.1"/>
    <property type="molecule type" value="Genomic_DNA"/>
</dbReference>
<protein>
    <submittedName>
        <fullName evidence="3 4">Short-chain dehydrogenase</fullName>
    </submittedName>
</protein>
<dbReference type="PRINTS" id="PR00081">
    <property type="entry name" value="GDHRDH"/>
</dbReference>
<comment type="similarity">
    <text evidence="1">Belongs to the short-chain dehydrogenases/reductases (SDR) family.</text>
</comment>
<dbReference type="Gene3D" id="3.40.50.720">
    <property type="entry name" value="NAD(P)-binding Rossmann-like Domain"/>
    <property type="match status" value="1"/>
</dbReference>
<keyword evidence="5" id="KW-1185">Reference proteome</keyword>
<dbReference type="HOGENOM" id="CLU_091006_0_0_6"/>
<evidence type="ECO:0000256" key="2">
    <source>
        <dbReference type="ARBA" id="ARBA00023002"/>
    </source>
</evidence>
<evidence type="ECO:0000313" key="4">
    <source>
        <dbReference type="EMBL" id="EGU51622.1"/>
    </source>
</evidence>
<dbReference type="EMBL" id="AFWI01000172">
    <property type="protein sequence ID" value="EGU51622.1"/>
    <property type="molecule type" value="Genomic_DNA"/>
</dbReference>
<evidence type="ECO:0000313" key="6">
    <source>
        <dbReference type="Proteomes" id="UP000030071"/>
    </source>
</evidence>
<accession>F9T9H4</accession>
<keyword evidence="2" id="KW-0560">Oxidoreductase</keyword>
<reference evidence="4 5" key="2">
    <citation type="journal article" date="2012" name="Int. J. Syst. Evol. Microbiol.">
        <title>Vibrio caribbeanicus sp. nov., isolated from the marine sponge Scleritoderma cyanea.</title>
        <authorList>
            <person name="Hoffmann M."/>
            <person name="Monday S.R."/>
            <person name="Allard M.W."/>
            <person name="Strain E.A."/>
            <person name="Whittaker P."/>
            <person name="Naum M."/>
            <person name="McCarthy P.J."/>
            <person name="Lopez J.V."/>
            <person name="Fischer M."/>
            <person name="Brown E.W."/>
        </authorList>
    </citation>
    <scope>NUCLEOTIDE SEQUENCE [LARGE SCALE GENOMIC DNA]</scope>
    <source>
        <strain evidence="4 5">ATCC 19109</strain>
    </source>
</reference>
<dbReference type="GeneID" id="23446233"/>
<dbReference type="PANTHER" id="PTHR43477:SF1">
    <property type="entry name" value="DIHYDROANTICAPSIN 7-DEHYDROGENASE"/>
    <property type="match status" value="1"/>
</dbReference>
<dbReference type="InterPro" id="IPR002347">
    <property type="entry name" value="SDR_fam"/>
</dbReference>
<organism evidence="3 6">
    <name type="scientific">Vibrio tubiashii ATCC 19109</name>
    <dbReference type="NCBI Taxonomy" id="1051646"/>
    <lineage>
        <taxon>Bacteria</taxon>
        <taxon>Pseudomonadati</taxon>
        <taxon>Pseudomonadota</taxon>
        <taxon>Gammaproteobacteria</taxon>
        <taxon>Vibrionales</taxon>
        <taxon>Vibrionaceae</taxon>
        <taxon>Vibrio</taxon>
        <taxon>Vibrio oreintalis group</taxon>
    </lineage>
</organism>
<evidence type="ECO:0000313" key="3">
    <source>
        <dbReference type="EMBL" id="AIW15603.1"/>
    </source>
</evidence>
<dbReference type="Pfam" id="PF13561">
    <property type="entry name" value="adh_short_C2"/>
    <property type="match status" value="1"/>
</dbReference>
<sequence length="230" mass="24144">MKIVVIGATGTIGSALVQLLEQHQPDSEVVTIGRGNRPNHSLDYIADFEDMATLKSVFEQIGYVDAIVNFAGTASIGSIFGSKAMDKDAFNVGLQSKLLGQIELAQTGLEYLNPRGSIVLTSGETSSVPLKGMTAASMVNAAVDAFVRGAAIELTDGKRINSISPGMIKQTLEQIPGISTEGGIDVEDVAHAYLNAVQDETLNGQSIVVTTKDNVTALKTFEAVLANMAS</sequence>
<gene>
    <name evidence="3" type="ORF">IX91_16015</name>
    <name evidence="4" type="ORF">VITU9109_24930</name>
</gene>
<dbReference type="InterPro" id="IPR051122">
    <property type="entry name" value="SDR_DHRS6-like"/>
</dbReference>